<protein>
    <submittedName>
        <fullName evidence="1">Uncharacterized protein</fullName>
    </submittedName>
</protein>
<reference evidence="1" key="1">
    <citation type="submission" date="2020-09" db="EMBL/GenBank/DDBJ databases">
        <title>Pelobacter alkaliphilus sp. nov., a novel anaerobic arsenate-reducing bacterium from terrestrial mud volcano.</title>
        <authorList>
            <person name="Khomyakova M.A."/>
            <person name="Merkel A.Y."/>
            <person name="Slobodkin A.I."/>
        </authorList>
    </citation>
    <scope>NUCLEOTIDE SEQUENCE</scope>
    <source>
        <strain evidence="1">M08fum</strain>
    </source>
</reference>
<sequence>MAEIILRISTEGTFGTPYETAKKMFEVIKDNKGAYYFKFTKKNELLQNETIKKRVENDQIAEIMSRLSAIKIPAFPNHQMGCDGGFTELEVGGYEGKSHFRWWSGPPQGWEELDDVARLIIETISTEISKT</sequence>
<dbReference type="AlphaFoldDB" id="A0A8J6QW10"/>
<evidence type="ECO:0000313" key="2">
    <source>
        <dbReference type="Proteomes" id="UP000632828"/>
    </source>
</evidence>
<dbReference type="Proteomes" id="UP000632828">
    <property type="component" value="Unassembled WGS sequence"/>
</dbReference>
<evidence type="ECO:0000313" key="1">
    <source>
        <dbReference type="EMBL" id="MBD1399441.1"/>
    </source>
</evidence>
<comment type="caution">
    <text evidence="1">The sequence shown here is derived from an EMBL/GenBank/DDBJ whole genome shotgun (WGS) entry which is preliminary data.</text>
</comment>
<dbReference type="EMBL" id="JACWUN010000002">
    <property type="protein sequence ID" value="MBD1399441.1"/>
    <property type="molecule type" value="Genomic_DNA"/>
</dbReference>
<proteinExistence type="predicted"/>
<accession>A0A8J6QW10</accession>
<dbReference type="RefSeq" id="WP_191153718.1">
    <property type="nucleotide sequence ID" value="NZ_JACWUN010000002.1"/>
</dbReference>
<organism evidence="1 2">
    <name type="scientific">Pelovirga terrestris</name>
    <dbReference type="NCBI Taxonomy" id="2771352"/>
    <lineage>
        <taxon>Bacteria</taxon>
        <taxon>Pseudomonadati</taxon>
        <taxon>Thermodesulfobacteriota</taxon>
        <taxon>Desulfuromonadia</taxon>
        <taxon>Geobacterales</taxon>
        <taxon>Geobacteraceae</taxon>
        <taxon>Pelovirga</taxon>
    </lineage>
</organism>
<name>A0A8J6QW10_9BACT</name>
<keyword evidence="2" id="KW-1185">Reference proteome</keyword>
<gene>
    <name evidence="1" type="ORF">ICT70_02020</name>
</gene>